<dbReference type="InterPro" id="IPR052710">
    <property type="entry name" value="CAAX_protease"/>
</dbReference>
<protein>
    <submittedName>
        <fullName evidence="3">CPBP family intramembrane metalloprotease</fullName>
    </submittedName>
</protein>
<keyword evidence="1" id="KW-0472">Membrane</keyword>
<evidence type="ECO:0000313" key="4">
    <source>
        <dbReference type="Proteomes" id="UP001497602"/>
    </source>
</evidence>
<dbReference type="PANTHER" id="PTHR36435">
    <property type="entry name" value="SLR1288 PROTEIN"/>
    <property type="match status" value="1"/>
</dbReference>
<feature type="transmembrane region" description="Helical" evidence="1">
    <location>
        <begin position="127"/>
        <end position="148"/>
    </location>
</feature>
<reference evidence="3 4" key="1">
    <citation type="submission" date="2024-05" db="EMBL/GenBank/DDBJ databases">
        <authorList>
            <person name="Duchaud E."/>
        </authorList>
    </citation>
    <scope>NUCLEOTIDE SEQUENCE [LARGE SCALE GENOMIC DNA]</scope>
    <source>
        <strain evidence="3">Ena-SAMPLE-TAB-13-05-2024-13:56:06:370-140305</strain>
    </source>
</reference>
<dbReference type="Pfam" id="PF02517">
    <property type="entry name" value="Rce1-like"/>
    <property type="match status" value="1"/>
</dbReference>
<dbReference type="InterPro" id="IPR003675">
    <property type="entry name" value="Rce1/LyrA-like_dom"/>
</dbReference>
<keyword evidence="3" id="KW-0645">Protease</keyword>
<keyword evidence="4" id="KW-1185">Reference proteome</keyword>
<evidence type="ECO:0000256" key="1">
    <source>
        <dbReference type="SAM" id="Phobius"/>
    </source>
</evidence>
<dbReference type="PANTHER" id="PTHR36435:SF1">
    <property type="entry name" value="CAAX AMINO TERMINAL PROTEASE FAMILY PROTEIN"/>
    <property type="match status" value="1"/>
</dbReference>
<keyword evidence="3" id="KW-0482">Metalloprotease</keyword>
<comment type="caution">
    <text evidence="3">The sequence shown here is derived from an EMBL/GenBank/DDBJ whole genome shotgun (WGS) entry which is preliminary data.</text>
</comment>
<organism evidence="3 4">
    <name type="scientific">Tenacibaculum vairaonense</name>
    <dbReference type="NCBI Taxonomy" id="3137860"/>
    <lineage>
        <taxon>Bacteria</taxon>
        <taxon>Pseudomonadati</taxon>
        <taxon>Bacteroidota</taxon>
        <taxon>Flavobacteriia</taxon>
        <taxon>Flavobacteriales</taxon>
        <taxon>Flavobacteriaceae</taxon>
        <taxon>Tenacibaculum</taxon>
    </lineage>
</organism>
<accession>A0ABM9PHW1</accession>
<feature type="transmembrane region" description="Helical" evidence="1">
    <location>
        <begin position="20"/>
        <end position="45"/>
    </location>
</feature>
<feature type="transmembrane region" description="Helical" evidence="1">
    <location>
        <begin position="160"/>
        <end position="181"/>
    </location>
</feature>
<dbReference type="EMBL" id="CAXJRC010000004">
    <property type="protein sequence ID" value="CAL2105185.1"/>
    <property type="molecule type" value="Genomic_DNA"/>
</dbReference>
<keyword evidence="1" id="KW-0812">Transmembrane</keyword>
<dbReference type="Proteomes" id="UP001497602">
    <property type="component" value="Unassembled WGS sequence"/>
</dbReference>
<feature type="transmembrane region" description="Helical" evidence="1">
    <location>
        <begin position="83"/>
        <end position="107"/>
    </location>
</feature>
<evidence type="ECO:0000313" key="3">
    <source>
        <dbReference type="EMBL" id="CAL2105185.1"/>
    </source>
</evidence>
<feature type="domain" description="CAAX prenyl protease 2/Lysostaphin resistance protein A-like" evidence="2">
    <location>
        <begin position="132"/>
        <end position="229"/>
    </location>
</feature>
<feature type="transmembrane region" description="Helical" evidence="1">
    <location>
        <begin position="193"/>
        <end position="211"/>
    </location>
</feature>
<feature type="transmembrane region" description="Helical" evidence="1">
    <location>
        <begin position="51"/>
        <end position="71"/>
    </location>
</feature>
<dbReference type="GO" id="GO:0008237">
    <property type="term" value="F:metallopeptidase activity"/>
    <property type="evidence" value="ECO:0007669"/>
    <property type="project" value="UniProtKB-KW"/>
</dbReference>
<name>A0ABM9PHW1_9FLAO</name>
<proteinExistence type="predicted"/>
<sequence length="233" mass="27417">MIFFDSKAMYIHSKYILQAFFATIVYQIVIELTAIWTLIIDFIGFDNYYKYYLLIQGFVQLVFIIGFFYFIKTGIANLFDKIDYKWSLISIVLGCLFPFIQTPLYWLYNSICQTNYSITYTLNNFDALLKINTMASILFIPIGEELFFRKYIQNKLYKNTNAVLLSIFISSFLFALIHTPYVSLIFGYQKANWLSPYITFFGGLISSYLYYQSKSVASSILFHIFWNLLVVIN</sequence>
<evidence type="ECO:0000259" key="2">
    <source>
        <dbReference type="Pfam" id="PF02517"/>
    </source>
</evidence>
<keyword evidence="1" id="KW-1133">Transmembrane helix</keyword>
<gene>
    <name evidence="3" type="ORF">T190115A13A_130060</name>
</gene>
<keyword evidence="3" id="KW-0378">Hydrolase</keyword>